<keyword evidence="4" id="KW-1185">Reference proteome</keyword>
<organism evidence="3 4">
    <name type="scientific">Kribbella voronezhensis</name>
    <dbReference type="NCBI Taxonomy" id="2512212"/>
    <lineage>
        <taxon>Bacteria</taxon>
        <taxon>Bacillati</taxon>
        <taxon>Actinomycetota</taxon>
        <taxon>Actinomycetes</taxon>
        <taxon>Propionibacteriales</taxon>
        <taxon>Kribbellaceae</taxon>
        <taxon>Kribbella</taxon>
    </lineage>
</organism>
<sequence>MKSPSARSPVFVDSTGRRHRRIRRTGAWLAVPAAGYVILLVSSLLGGPRVDTPLIPLPEAGKHQPEKRVTRPAATATTTPKPGEPTRSTEPTSTPTSADRPTESAPTTQPTATPSVTEPTPTSSATPTITPGPPMTTPRHGKPTAPPGRTKSPSKP</sequence>
<proteinExistence type="predicted"/>
<keyword evidence="2" id="KW-1133">Transmembrane helix</keyword>
<gene>
    <name evidence="3" type="ORF">EV138_2680</name>
</gene>
<evidence type="ECO:0000256" key="2">
    <source>
        <dbReference type="SAM" id="Phobius"/>
    </source>
</evidence>
<evidence type="ECO:0000313" key="4">
    <source>
        <dbReference type="Proteomes" id="UP000295151"/>
    </source>
</evidence>
<keyword evidence="2" id="KW-0812">Transmembrane</keyword>
<dbReference type="AlphaFoldDB" id="A0A4R7TAZ0"/>
<protein>
    <submittedName>
        <fullName evidence="3">Uncharacterized protein</fullName>
    </submittedName>
</protein>
<dbReference type="OrthoDB" id="3831465at2"/>
<accession>A0A4R7TAZ0</accession>
<keyword evidence="2" id="KW-0472">Membrane</keyword>
<dbReference type="EMBL" id="SOCE01000001">
    <property type="protein sequence ID" value="TDU89125.1"/>
    <property type="molecule type" value="Genomic_DNA"/>
</dbReference>
<comment type="caution">
    <text evidence="3">The sequence shown here is derived from an EMBL/GenBank/DDBJ whole genome shotgun (WGS) entry which is preliminary data.</text>
</comment>
<name>A0A4R7TAZ0_9ACTN</name>
<reference evidence="3 4" key="1">
    <citation type="submission" date="2019-03" db="EMBL/GenBank/DDBJ databases">
        <title>Genomic Encyclopedia of Type Strains, Phase III (KMG-III): the genomes of soil and plant-associated and newly described type strains.</title>
        <authorList>
            <person name="Whitman W."/>
        </authorList>
    </citation>
    <scope>NUCLEOTIDE SEQUENCE [LARGE SCALE GENOMIC DNA]</scope>
    <source>
        <strain evidence="3 4">VKM Ac-2575</strain>
    </source>
</reference>
<feature type="compositionally biased region" description="Low complexity" evidence="1">
    <location>
        <begin position="71"/>
        <end position="129"/>
    </location>
</feature>
<feature type="compositionally biased region" description="Basic and acidic residues" evidence="1">
    <location>
        <begin position="60"/>
        <end position="69"/>
    </location>
</feature>
<dbReference type="RefSeq" id="WP_133979093.1">
    <property type="nucleotide sequence ID" value="NZ_SOCE01000001.1"/>
</dbReference>
<evidence type="ECO:0000313" key="3">
    <source>
        <dbReference type="EMBL" id="TDU89125.1"/>
    </source>
</evidence>
<feature type="transmembrane region" description="Helical" evidence="2">
    <location>
        <begin position="27"/>
        <end position="46"/>
    </location>
</feature>
<dbReference type="Proteomes" id="UP000295151">
    <property type="component" value="Unassembled WGS sequence"/>
</dbReference>
<evidence type="ECO:0000256" key="1">
    <source>
        <dbReference type="SAM" id="MobiDB-lite"/>
    </source>
</evidence>
<feature type="region of interest" description="Disordered" evidence="1">
    <location>
        <begin position="48"/>
        <end position="156"/>
    </location>
</feature>